<protein>
    <submittedName>
        <fullName evidence="2">Uncharacterized protein</fullName>
    </submittedName>
</protein>
<proteinExistence type="predicted"/>
<dbReference type="EMBL" id="LAZR01011427">
    <property type="protein sequence ID" value="KKM61740.1"/>
    <property type="molecule type" value="Genomic_DNA"/>
</dbReference>
<comment type="caution">
    <text evidence="2">The sequence shown here is derived from an EMBL/GenBank/DDBJ whole genome shotgun (WGS) entry which is preliminary data.</text>
</comment>
<evidence type="ECO:0000256" key="1">
    <source>
        <dbReference type="SAM" id="MobiDB-lite"/>
    </source>
</evidence>
<evidence type="ECO:0000313" key="2">
    <source>
        <dbReference type="EMBL" id="KKM61740.1"/>
    </source>
</evidence>
<name>A0A0F9LC34_9ZZZZ</name>
<reference evidence="2" key="1">
    <citation type="journal article" date="2015" name="Nature">
        <title>Complex archaea that bridge the gap between prokaryotes and eukaryotes.</title>
        <authorList>
            <person name="Spang A."/>
            <person name="Saw J.H."/>
            <person name="Jorgensen S.L."/>
            <person name="Zaremba-Niedzwiedzka K."/>
            <person name="Martijn J."/>
            <person name="Lind A.E."/>
            <person name="van Eijk R."/>
            <person name="Schleper C."/>
            <person name="Guy L."/>
            <person name="Ettema T.J."/>
        </authorList>
    </citation>
    <scope>NUCLEOTIDE SEQUENCE</scope>
</reference>
<organism evidence="2">
    <name type="scientific">marine sediment metagenome</name>
    <dbReference type="NCBI Taxonomy" id="412755"/>
    <lineage>
        <taxon>unclassified sequences</taxon>
        <taxon>metagenomes</taxon>
        <taxon>ecological metagenomes</taxon>
    </lineage>
</organism>
<dbReference type="AlphaFoldDB" id="A0A0F9LC34"/>
<sequence>MTRKQPTPVPPGAIKPDPPPAPPLFADARVSNRRVADMQRAAAAGGTSPSVVPPPLRSEPVYNHEGVEIPRPGSAYEIEEALRQLVEALPGLYDEVGEGTMDAVRHAQRVLGIEVDEPIITIEEITEPPPTDIWVDVSRGRDWWWRSGKNHRKPLRTISAATRRAKPYYVIRVVSNG</sequence>
<feature type="compositionally biased region" description="Pro residues" evidence="1">
    <location>
        <begin position="7"/>
        <end position="23"/>
    </location>
</feature>
<accession>A0A0F9LC34</accession>
<gene>
    <name evidence="2" type="ORF">LCGC14_1528740</name>
</gene>
<feature type="region of interest" description="Disordered" evidence="1">
    <location>
        <begin position="1"/>
        <end position="56"/>
    </location>
</feature>